<dbReference type="AlphaFoldDB" id="A0A8R1IPL9"/>
<keyword evidence="3" id="KW-1185">Reference proteome</keyword>
<reference evidence="2" key="2">
    <citation type="submission" date="2022-06" db="UniProtKB">
        <authorList>
            <consortium name="EnsemblMetazoa"/>
        </authorList>
    </citation>
    <scope>IDENTIFICATION</scope>
    <source>
        <strain evidence="2">DF5081</strain>
    </source>
</reference>
<dbReference type="EnsemblMetazoa" id="CJA38224b.1">
    <property type="protein sequence ID" value="CJA38224b.1"/>
    <property type="gene ID" value="WBGene00214071"/>
</dbReference>
<evidence type="ECO:0000256" key="1">
    <source>
        <dbReference type="SAM" id="MobiDB-lite"/>
    </source>
</evidence>
<organism evidence="2 3">
    <name type="scientific">Caenorhabditis japonica</name>
    <dbReference type="NCBI Taxonomy" id="281687"/>
    <lineage>
        <taxon>Eukaryota</taxon>
        <taxon>Metazoa</taxon>
        <taxon>Ecdysozoa</taxon>
        <taxon>Nematoda</taxon>
        <taxon>Chromadorea</taxon>
        <taxon>Rhabditida</taxon>
        <taxon>Rhabditina</taxon>
        <taxon>Rhabditomorpha</taxon>
        <taxon>Rhabditoidea</taxon>
        <taxon>Rhabditidae</taxon>
        <taxon>Peloderinae</taxon>
        <taxon>Caenorhabditis</taxon>
    </lineage>
</organism>
<dbReference type="Proteomes" id="UP000005237">
    <property type="component" value="Unassembled WGS sequence"/>
</dbReference>
<feature type="compositionally biased region" description="Polar residues" evidence="1">
    <location>
        <begin position="1"/>
        <end position="10"/>
    </location>
</feature>
<evidence type="ECO:0000313" key="3">
    <source>
        <dbReference type="Proteomes" id="UP000005237"/>
    </source>
</evidence>
<feature type="region of interest" description="Disordered" evidence="1">
    <location>
        <begin position="1"/>
        <end position="42"/>
    </location>
</feature>
<sequence length="92" mass="9371">MVPENSTTAAKSIEGVEQSNDPGCPTDVVAGPASSLSVTSQPIPEMVTPKKGEIQAGTTMATNATTSGGATATIEKRMSPELQKMVDNMTCG</sequence>
<accession>A0A8R1IPL9</accession>
<proteinExistence type="predicted"/>
<protein>
    <submittedName>
        <fullName evidence="2">Uncharacterized protein</fullName>
    </submittedName>
</protein>
<evidence type="ECO:0000313" key="2">
    <source>
        <dbReference type="EnsemblMetazoa" id="CJA38224b.1"/>
    </source>
</evidence>
<name>A0A8R1IPL9_CAEJA</name>
<reference evidence="3" key="1">
    <citation type="submission" date="2010-08" db="EMBL/GenBank/DDBJ databases">
        <authorList>
            <consortium name="Caenorhabditis japonica Sequencing Consortium"/>
            <person name="Wilson R.K."/>
        </authorList>
    </citation>
    <scope>NUCLEOTIDE SEQUENCE [LARGE SCALE GENOMIC DNA]</scope>
    <source>
        <strain evidence="3">DF5081</strain>
    </source>
</reference>